<dbReference type="RefSeq" id="XP_068370297.1">
    <property type="nucleotide sequence ID" value="XM_068513672.1"/>
</dbReference>
<dbReference type="VEuPathDB" id="TrichDB:TRFO_41272"/>
<accession>A0A1J4L0W4</accession>
<feature type="region of interest" description="Disordered" evidence="2">
    <location>
        <begin position="13"/>
        <end position="32"/>
    </location>
</feature>
<protein>
    <submittedName>
        <fullName evidence="3">Uncharacterized protein</fullName>
    </submittedName>
</protein>
<organism evidence="3 4">
    <name type="scientific">Tritrichomonas foetus</name>
    <dbReference type="NCBI Taxonomy" id="1144522"/>
    <lineage>
        <taxon>Eukaryota</taxon>
        <taxon>Metamonada</taxon>
        <taxon>Parabasalia</taxon>
        <taxon>Tritrichomonadida</taxon>
        <taxon>Tritrichomonadidae</taxon>
        <taxon>Tritrichomonas</taxon>
    </lineage>
</organism>
<name>A0A1J4L0W4_9EUKA</name>
<dbReference type="AlphaFoldDB" id="A0A1J4L0W4"/>
<dbReference type="GeneID" id="94848376"/>
<evidence type="ECO:0000313" key="4">
    <source>
        <dbReference type="Proteomes" id="UP000179807"/>
    </source>
</evidence>
<feature type="coiled-coil region" evidence="1">
    <location>
        <begin position="286"/>
        <end position="355"/>
    </location>
</feature>
<dbReference type="Proteomes" id="UP000179807">
    <property type="component" value="Unassembled WGS sequence"/>
</dbReference>
<feature type="compositionally biased region" description="Polar residues" evidence="2">
    <location>
        <begin position="74"/>
        <end position="83"/>
    </location>
</feature>
<proteinExistence type="predicted"/>
<feature type="compositionally biased region" description="Basic and acidic residues" evidence="2">
    <location>
        <begin position="85"/>
        <end position="103"/>
    </location>
</feature>
<sequence length="361" mass="42066">MDLFPAFIGISSSSEPKKTIKPTRTRKATGDKKVHHYQENMNPNYITYGISKAEFVSEDSSENSLLGTKYGKPGNSSQALNDNISSDHDSTHKKSKISHEKSDNSSTDATYEEIRLENAKLKAKLAQNKEERRQFEKIINENKILHHKNLRLKFEIERLKTQNAPIPRINQYMDQELFEKLKVQNLEQQNLIAQYENNRKLVMEEKEILIEKINKYKNMYKQIASSSSQLIDENERLQNLVNKGNIKIQKKNEIIQKLNEEANTKSNGNNVDNNNECVPNINHDILQQLSNELKNVEQKSQEIHSRNEILFNENKQLKEKISLYQQLDSKLDMENTQLKEQIQLLLNEKQQMLSIQDQLSE</sequence>
<reference evidence="3" key="1">
    <citation type="submission" date="2016-10" db="EMBL/GenBank/DDBJ databases">
        <authorList>
            <person name="Benchimol M."/>
            <person name="Almeida L.G."/>
            <person name="Vasconcelos A.T."/>
            <person name="Perreira-Neves A."/>
            <person name="Rosa I.A."/>
            <person name="Tasca T."/>
            <person name="Bogo M.R."/>
            <person name="de Souza W."/>
        </authorList>
    </citation>
    <scope>NUCLEOTIDE SEQUENCE [LARGE SCALE GENOMIC DNA]</scope>
    <source>
        <strain evidence="3">K</strain>
    </source>
</reference>
<gene>
    <name evidence="3" type="ORF">TRFO_41272</name>
</gene>
<feature type="coiled-coil region" evidence="1">
    <location>
        <begin position="178"/>
        <end position="212"/>
    </location>
</feature>
<keyword evidence="1" id="KW-0175">Coiled coil</keyword>
<evidence type="ECO:0000256" key="2">
    <source>
        <dbReference type="SAM" id="MobiDB-lite"/>
    </source>
</evidence>
<feature type="region of interest" description="Disordered" evidence="2">
    <location>
        <begin position="63"/>
        <end position="110"/>
    </location>
</feature>
<dbReference type="EMBL" id="MLAK01000034">
    <property type="protein sequence ID" value="OHT17161.1"/>
    <property type="molecule type" value="Genomic_DNA"/>
</dbReference>
<evidence type="ECO:0000313" key="3">
    <source>
        <dbReference type="EMBL" id="OHT17161.1"/>
    </source>
</evidence>
<comment type="caution">
    <text evidence="3">The sequence shown here is derived from an EMBL/GenBank/DDBJ whole genome shotgun (WGS) entry which is preliminary data.</text>
</comment>
<evidence type="ECO:0000256" key="1">
    <source>
        <dbReference type="SAM" id="Coils"/>
    </source>
</evidence>
<feature type="coiled-coil region" evidence="1">
    <location>
        <begin position="111"/>
        <end position="141"/>
    </location>
</feature>
<keyword evidence="4" id="KW-1185">Reference proteome</keyword>